<dbReference type="InterPro" id="IPR029062">
    <property type="entry name" value="Class_I_gatase-like"/>
</dbReference>
<evidence type="ECO:0000256" key="2">
    <source>
        <dbReference type="ARBA" id="ARBA00023163"/>
    </source>
</evidence>
<evidence type="ECO:0000313" key="5">
    <source>
        <dbReference type="Proteomes" id="UP000261174"/>
    </source>
</evidence>
<reference evidence="4 5" key="1">
    <citation type="submission" date="2018-08" db="EMBL/GenBank/DDBJ databases">
        <title>Chitinophaga sp. K20C18050901, a novel bacterium isolated from forest soil.</title>
        <authorList>
            <person name="Wang C."/>
        </authorList>
    </citation>
    <scope>NUCLEOTIDE SEQUENCE [LARGE SCALE GENOMIC DNA]</scope>
    <source>
        <strain evidence="4 5">K20C18050901</strain>
    </source>
</reference>
<dbReference type="GO" id="GO:0003700">
    <property type="term" value="F:DNA-binding transcription factor activity"/>
    <property type="evidence" value="ECO:0007669"/>
    <property type="project" value="InterPro"/>
</dbReference>
<dbReference type="Proteomes" id="UP000261174">
    <property type="component" value="Unassembled WGS sequence"/>
</dbReference>
<dbReference type="InterPro" id="IPR002818">
    <property type="entry name" value="DJ-1/PfpI"/>
</dbReference>
<evidence type="ECO:0000256" key="1">
    <source>
        <dbReference type="ARBA" id="ARBA00023015"/>
    </source>
</evidence>
<dbReference type="CDD" id="cd03137">
    <property type="entry name" value="GATase1_AraC_1"/>
    <property type="match status" value="1"/>
</dbReference>
<dbReference type="InterPro" id="IPR009057">
    <property type="entry name" value="Homeodomain-like_sf"/>
</dbReference>
<dbReference type="SUPFAM" id="SSF46689">
    <property type="entry name" value="Homeodomain-like"/>
    <property type="match status" value="2"/>
</dbReference>
<evidence type="ECO:0000259" key="3">
    <source>
        <dbReference type="PROSITE" id="PS01124"/>
    </source>
</evidence>
<dbReference type="GO" id="GO:0043565">
    <property type="term" value="F:sequence-specific DNA binding"/>
    <property type="evidence" value="ECO:0007669"/>
    <property type="project" value="InterPro"/>
</dbReference>
<dbReference type="Gene3D" id="1.10.10.60">
    <property type="entry name" value="Homeodomain-like"/>
    <property type="match status" value="1"/>
</dbReference>
<organism evidence="4 5">
    <name type="scientific">Chitinophaga silvisoli</name>
    <dbReference type="NCBI Taxonomy" id="2291814"/>
    <lineage>
        <taxon>Bacteria</taxon>
        <taxon>Pseudomonadati</taxon>
        <taxon>Bacteroidota</taxon>
        <taxon>Chitinophagia</taxon>
        <taxon>Chitinophagales</taxon>
        <taxon>Chitinophagaceae</taxon>
        <taxon>Chitinophaga</taxon>
    </lineage>
</organism>
<dbReference type="InterPro" id="IPR052158">
    <property type="entry name" value="INH-QAR"/>
</dbReference>
<dbReference type="Pfam" id="PF01965">
    <property type="entry name" value="DJ-1_PfpI"/>
    <property type="match status" value="1"/>
</dbReference>
<protein>
    <submittedName>
        <fullName evidence="4">GlxA family transcriptional regulator</fullName>
    </submittedName>
</protein>
<keyword evidence="5" id="KW-1185">Reference proteome</keyword>
<name>A0A3E1P1A4_9BACT</name>
<dbReference type="RefSeq" id="WP_116854827.1">
    <property type="nucleotide sequence ID" value="NZ_QTJV01000006.1"/>
</dbReference>
<evidence type="ECO:0000313" key="4">
    <source>
        <dbReference type="EMBL" id="RFM33910.1"/>
    </source>
</evidence>
<dbReference type="SMART" id="SM00342">
    <property type="entry name" value="HTH_ARAC"/>
    <property type="match status" value="1"/>
</dbReference>
<dbReference type="Pfam" id="PF12833">
    <property type="entry name" value="HTH_18"/>
    <property type="match status" value="1"/>
</dbReference>
<dbReference type="PROSITE" id="PS01124">
    <property type="entry name" value="HTH_ARAC_FAMILY_2"/>
    <property type="match status" value="1"/>
</dbReference>
<keyword evidence="2" id="KW-0804">Transcription</keyword>
<dbReference type="Gene3D" id="3.40.50.880">
    <property type="match status" value="1"/>
</dbReference>
<proteinExistence type="predicted"/>
<dbReference type="InterPro" id="IPR018060">
    <property type="entry name" value="HTH_AraC"/>
</dbReference>
<sequence>MAKKTVVIVPMPGTYMLDIAGPCDVFAAADQILREGLGTEGAGSGYNILLAAYGDEKTVPTRSGITMICPLTVDEITEPIDTFIVAGFPMALIQAGDRRLINWLKKNYPRLRRVGSICVGTYALAEAGILDGKNATTHWEHSRSFQEKYPSICVDTNPFYTKDGNVYTSGGVSSGVDLAMALVEEDYGREVAIQVARKLVLYLKRPGYQSQFANLLQLHSVANSLAGKLRPWILEHLDKEMGVEELATHLNMSIRNFTRVFTRETGMTPAKFVEKLRVEIARKYLEDSDYSMEQIATRCGLGGVVSMRRVFLRHMNVTPSDYRRTFRTSFAD</sequence>
<dbReference type="OrthoDB" id="9803764at2"/>
<dbReference type="PANTHER" id="PTHR43130:SF3">
    <property type="entry name" value="HTH-TYPE TRANSCRIPTIONAL REGULATOR RV1931C"/>
    <property type="match status" value="1"/>
</dbReference>
<comment type="caution">
    <text evidence="4">The sequence shown here is derived from an EMBL/GenBank/DDBJ whole genome shotgun (WGS) entry which is preliminary data.</text>
</comment>
<dbReference type="SUPFAM" id="SSF52317">
    <property type="entry name" value="Class I glutamine amidotransferase-like"/>
    <property type="match status" value="1"/>
</dbReference>
<dbReference type="AlphaFoldDB" id="A0A3E1P1A4"/>
<feature type="domain" description="HTH araC/xylS-type" evidence="3">
    <location>
        <begin position="227"/>
        <end position="325"/>
    </location>
</feature>
<gene>
    <name evidence="4" type="ORF">DXN04_18320</name>
</gene>
<dbReference type="EMBL" id="QTJV01000006">
    <property type="protein sequence ID" value="RFM33910.1"/>
    <property type="molecule type" value="Genomic_DNA"/>
</dbReference>
<dbReference type="PANTHER" id="PTHR43130">
    <property type="entry name" value="ARAC-FAMILY TRANSCRIPTIONAL REGULATOR"/>
    <property type="match status" value="1"/>
</dbReference>
<keyword evidence="1" id="KW-0805">Transcription regulation</keyword>
<accession>A0A3E1P1A4</accession>